<dbReference type="InterPro" id="IPR025877">
    <property type="entry name" value="MobA-like_NTP_Trfase"/>
</dbReference>
<dbReference type="Gene3D" id="3.90.550.10">
    <property type="entry name" value="Spore Coat Polysaccharide Biosynthesis Protein SpsA, Chain A"/>
    <property type="match status" value="1"/>
</dbReference>
<evidence type="ECO:0000256" key="4">
    <source>
        <dbReference type="ARBA" id="ARBA00022741"/>
    </source>
</evidence>
<feature type="compositionally biased region" description="Basic and acidic residues" evidence="8">
    <location>
        <begin position="72"/>
        <end position="87"/>
    </location>
</feature>
<sequence length="341" mass="37580">MSYDQGAHFHRAGDLRVRDVEEVLRLGHLQGACGRDRMGRRPPEWEGEDSPDHRGRAPEALRRLHRPPRGHRLADKGNDPRGGEEALRGQGGELHALREVDPTDAPFHPQGSVPIRDKTRGSPVLRKLSVAIAAGGSSVRLGSPKPFVELGGARLLDYALDYAFRASGEVYLLARDPGQLPPSIFVGEDAPRLILDDDRGGLPDRIACSLRKIRGDLVFLMGCDMPFLDPRLPELLLSRIGEHGAAVPAWRNGYIEPLAAIYSIPRLPEGHGICSMRDLCGAMDPVFVSIEDAQVPSWTFLNVNTREDLSIAEGILKLFLSRRSSCGMSNSPRCPTSRCWW</sequence>
<dbReference type="CDD" id="cd02503">
    <property type="entry name" value="MobA"/>
    <property type="match status" value="1"/>
</dbReference>
<protein>
    <submittedName>
        <fullName evidence="10">Molybdenum cofactor guanylyltransferase</fullName>
    </submittedName>
</protein>
<keyword evidence="7" id="KW-0501">Molybdenum cofactor biosynthesis</keyword>
<keyword evidence="5" id="KW-0460">Magnesium</keyword>
<gene>
    <name evidence="10" type="ORF">ENL91_02215</name>
</gene>
<dbReference type="GO" id="GO:0006777">
    <property type="term" value="P:Mo-molybdopterin cofactor biosynthetic process"/>
    <property type="evidence" value="ECO:0007669"/>
    <property type="project" value="UniProtKB-KW"/>
</dbReference>
<dbReference type="Pfam" id="PF12804">
    <property type="entry name" value="NTP_transf_3"/>
    <property type="match status" value="1"/>
</dbReference>
<keyword evidence="1" id="KW-0963">Cytoplasm</keyword>
<organism evidence="10">
    <name type="scientific">Candidatus Methanosuratincola petrocarbonis</name>
    <name type="common">ex Vanwonterghem et al. 2016</name>
    <dbReference type="NCBI Taxonomy" id="1867261"/>
    <lineage>
        <taxon>Archaea</taxon>
        <taxon>Thermoproteota</taxon>
        <taxon>Methanosuratincolia</taxon>
        <taxon>Candidatus Methanomethylicales</taxon>
        <taxon>Candidatus Methanomethylicaceae</taxon>
        <taxon>Candidatus Methanosuratincola (ex Vanwonterghem et al. 2016)</taxon>
    </lineage>
</organism>
<evidence type="ECO:0000313" key="10">
    <source>
        <dbReference type="EMBL" id="HHI48966.1"/>
    </source>
</evidence>
<comment type="caution">
    <text evidence="10">The sequence shown here is derived from an EMBL/GenBank/DDBJ whole genome shotgun (WGS) entry which is preliminary data.</text>
</comment>
<dbReference type="PANTHER" id="PTHR19136:SF81">
    <property type="entry name" value="MOLYBDENUM COFACTOR GUANYLYLTRANSFERASE"/>
    <property type="match status" value="1"/>
</dbReference>
<feature type="compositionally biased region" description="Basic and acidic residues" evidence="8">
    <location>
        <begin position="34"/>
        <end position="62"/>
    </location>
</feature>
<evidence type="ECO:0000256" key="3">
    <source>
        <dbReference type="ARBA" id="ARBA00022723"/>
    </source>
</evidence>
<proteinExistence type="predicted"/>
<keyword evidence="10" id="KW-0548">Nucleotidyltransferase</keyword>
<keyword evidence="3" id="KW-0479">Metal-binding</keyword>
<keyword evidence="4" id="KW-0547">Nucleotide-binding</keyword>
<dbReference type="InterPro" id="IPR029044">
    <property type="entry name" value="Nucleotide-diphossugar_trans"/>
</dbReference>
<evidence type="ECO:0000256" key="7">
    <source>
        <dbReference type="ARBA" id="ARBA00023150"/>
    </source>
</evidence>
<keyword evidence="2 10" id="KW-0808">Transferase</keyword>
<accession>A0A7J3UYL8</accession>
<evidence type="ECO:0000256" key="8">
    <source>
        <dbReference type="SAM" id="MobiDB-lite"/>
    </source>
</evidence>
<name>A0A7J3UYL8_9CREN</name>
<evidence type="ECO:0000259" key="9">
    <source>
        <dbReference type="Pfam" id="PF12804"/>
    </source>
</evidence>
<dbReference type="PANTHER" id="PTHR19136">
    <property type="entry name" value="MOLYBDENUM COFACTOR GUANYLYLTRANSFERASE"/>
    <property type="match status" value="1"/>
</dbReference>
<feature type="region of interest" description="Disordered" evidence="8">
    <location>
        <begin position="33"/>
        <end position="119"/>
    </location>
</feature>
<evidence type="ECO:0000256" key="5">
    <source>
        <dbReference type="ARBA" id="ARBA00022842"/>
    </source>
</evidence>
<feature type="domain" description="MobA-like NTP transferase" evidence="9">
    <location>
        <begin position="131"/>
        <end position="263"/>
    </location>
</feature>
<dbReference type="InterPro" id="IPR013482">
    <property type="entry name" value="Molybde_CF_guanTrfase"/>
</dbReference>
<dbReference type="GO" id="GO:0005525">
    <property type="term" value="F:GTP binding"/>
    <property type="evidence" value="ECO:0007669"/>
    <property type="project" value="UniProtKB-KW"/>
</dbReference>
<dbReference type="SUPFAM" id="SSF53448">
    <property type="entry name" value="Nucleotide-diphospho-sugar transferases"/>
    <property type="match status" value="1"/>
</dbReference>
<keyword evidence="6" id="KW-0342">GTP-binding</keyword>
<dbReference type="GO" id="GO:0046872">
    <property type="term" value="F:metal ion binding"/>
    <property type="evidence" value="ECO:0007669"/>
    <property type="project" value="UniProtKB-KW"/>
</dbReference>
<reference evidence="10" key="1">
    <citation type="journal article" date="2020" name="mSystems">
        <title>Genome- and Community-Level Interaction Insights into Carbon Utilization and Element Cycling Functions of Hydrothermarchaeota in Hydrothermal Sediment.</title>
        <authorList>
            <person name="Zhou Z."/>
            <person name="Liu Y."/>
            <person name="Xu W."/>
            <person name="Pan J."/>
            <person name="Luo Z.H."/>
            <person name="Li M."/>
        </authorList>
    </citation>
    <scope>NUCLEOTIDE SEQUENCE [LARGE SCALE GENOMIC DNA]</scope>
    <source>
        <strain evidence="10">SpSt-1038</strain>
    </source>
</reference>
<dbReference type="EMBL" id="DRVT01000025">
    <property type="protein sequence ID" value="HHI48966.1"/>
    <property type="molecule type" value="Genomic_DNA"/>
</dbReference>
<evidence type="ECO:0000256" key="6">
    <source>
        <dbReference type="ARBA" id="ARBA00023134"/>
    </source>
</evidence>
<dbReference type="GO" id="GO:0016779">
    <property type="term" value="F:nucleotidyltransferase activity"/>
    <property type="evidence" value="ECO:0007669"/>
    <property type="project" value="UniProtKB-KW"/>
</dbReference>
<evidence type="ECO:0000256" key="2">
    <source>
        <dbReference type="ARBA" id="ARBA00022679"/>
    </source>
</evidence>
<evidence type="ECO:0000256" key="1">
    <source>
        <dbReference type="ARBA" id="ARBA00022490"/>
    </source>
</evidence>
<dbReference type="AlphaFoldDB" id="A0A7J3UYL8"/>